<dbReference type="KEGG" id="pbap:Pla133_00390"/>
<keyword evidence="2" id="KW-0732">Signal</keyword>
<sequence length="441" mass="46070" precursor="true">MALSNLIGLALAGLALAPPPTQESDVLTRRLDHHAELARKSTGLRGLTLGIEFGGDVVGTWGYGLAAAPDARALPAGGAFDLLTIAAALAAAHDEELELDAGLDGLVPELGELATGRTVLQLLQHSTGLPDYGDLIDGEPGEVAAMVAALADQAAVSDPGHCFGWTPSDTLVLGLLLERSSEQGLRQVLLESVFAPLDLRGTWPDEARQRGDGWITTGIDSGATSSADARAADPWNAADLRLDPEQLLTLWAGFRDGDLFGPGLARRAFTSFEEGHGRGGDHGLAVHRASLGELEGWIAGGRLGDDHVSFAWYPEIELSIVASANGADADLPALVRAAARAVLDLPEPATIDLPLDAERATAYVGGYSIGCNNVLISMGDDGHLSMTRETESVALAYQGGNVFSALDDPDLRLRFDAPVEGNSPGFVLDDHGSQVVATRFD</sequence>
<evidence type="ECO:0000256" key="2">
    <source>
        <dbReference type="SAM" id="SignalP"/>
    </source>
</evidence>
<dbReference type="RefSeq" id="WP_145061171.1">
    <property type="nucleotide sequence ID" value="NZ_CP036287.1"/>
</dbReference>
<name>A0A518BDB4_9BACT</name>
<evidence type="ECO:0000313" key="5">
    <source>
        <dbReference type="Proteomes" id="UP000316921"/>
    </source>
</evidence>
<dbReference type="Pfam" id="PF00144">
    <property type="entry name" value="Beta-lactamase"/>
    <property type="match status" value="1"/>
</dbReference>
<dbReference type="Gene3D" id="3.40.710.10">
    <property type="entry name" value="DD-peptidase/beta-lactamase superfamily"/>
    <property type="match status" value="1"/>
</dbReference>
<accession>A0A518BDB4</accession>
<dbReference type="PANTHER" id="PTHR46825">
    <property type="entry name" value="D-ALANYL-D-ALANINE-CARBOXYPEPTIDASE/ENDOPEPTIDASE AMPH"/>
    <property type="match status" value="1"/>
</dbReference>
<keyword evidence="5" id="KW-1185">Reference proteome</keyword>
<dbReference type="InterPro" id="IPR050491">
    <property type="entry name" value="AmpC-like"/>
</dbReference>
<feature type="domain" description="Beta-lactamase-related" evidence="3">
    <location>
        <begin position="40"/>
        <end position="339"/>
    </location>
</feature>
<evidence type="ECO:0000259" key="3">
    <source>
        <dbReference type="Pfam" id="PF00144"/>
    </source>
</evidence>
<dbReference type="InterPro" id="IPR001466">
    <property type="entry name" value="Beta-lactam-related"/>
</dbReference>
<dbReference type="Proteomes" id="UP000316921">
    <property type="component" value="Chromosome"/>
</dbReference>
<feature type="signal peptide" evidence="2">
    <location>
        <begin position="1"/>
        <end position="17"/>
    </location>
</feature>
<evidence type="ECO:0000313" key="4">
    <source>
        <dbReference type="EMBL" id="QDU64977.1"/>
    </source>
</evidence>
<dbReference type="AlphaFoldDB" id="A0A518BDB4"/>
<protein>
    <submittedName>
        <fullName evidence="4">Beta-lactamase</fullName>
    </submittedName>
</protein>
<dbReference type="SUPFAM" id="SSF56601">
    <property type="entry name" value="beta-lactamase/transpeptidase-like"/>
    <property type="match status" value="1"/>
</dbReference>
<organism evidence="4 5">
    <name type="scientific">Engelhardtia mirabilis</name>
    <dbReference type="NCBI Taxonomy" id="2528011"/>
    <lineage>
        <taxon>Bacteria</taxon>
        <taxon>Pseudomonadati</taxon>
        <taxon>Planctomycetota</taxon>
        <taxon>Planctomycetia</taxon>
        <taxon>Planctomycetia incertae sedis</taxon>
        <taxon>Engelhardtia</taxon>
    </lineage>
</organism>
<dbReference type="InterPro" id="IPR012338">
    <property type="entry name" value="Beta-lactam/transpept-like"/>
</dbReference>
<proteinExistence type="predicted"/>
<reference evidence="4 5" key="1">
    <citation type="submission" date="2019-02" db="EMBL/GenBank/DDBJ databases">
        <title>Deep-cultivation of Planctomycetes and their phenomic and genomic characterization uncovers novel biology.</title>
        <authorList>
            <person name="Wiegand S."/>
            <person name="Jogler M."/>
            <person name="Boedeker C."/>
            <person name="Pinto D."/>
            <person name="Vollmers J."/>
            <person name="Rivas-Marin E."/>
            <person name="Kohn T."/>
            <person name="Peeters S.H."/>
            <person name="Heuer A."/>
            <person name="Rast P."/>
            <person name="Oberbeckmann S."/>
            <person name="Bunk B."/>
            <person name="Jeske O."/>
            <person name="Meyerdierks A."/>
            <person name="Storesund J.E."/>
            <person name="Kallscheuer N."/>
            <person name="Luecker S."/>
            <person name="Lage O.M."/>
            <person name="Pohl T."/>
            <person name="Merkel B.J."/>
            <person name="Hornburger P."/>
            <person name="Mueller R.-W."/>
            <person name="Bruemmer F."/>
            <person name="Labrenz M."/>
            <person name="Spormann A.M."/>
            <person name="Op den Camp H."/>
            <person name="Overmann J."/>
            <person name="Amann R."/>
            <person name="Jetten M.S.M."/>
            <person name="Mascher T."/>
            <person name="Medema M.H."/>
            <person name="Devos D.P."/>
            <person name="Kaster A.-K."/>
            <person name="Ovreas L."/>
            <person name="Rohde M."/>
            <person name="Galperin M.Y."/>
            <person name="Jogler C."/>
        </authorList>
    </citation>
    <scope>NUCLEOTIDE SEQUENCE [LARGE SCALE GENOMIC DNA]</scope>
    <source>
        <strain evidence="4 5">Pla133</strain>
    </source>
</reference>
<feature type="region of interest" description="Disordered" evidence="1">
    <location>
        <begin position="210"/>
        <end position="230"/>
    </location>
</feature>
<dbReference type="PANTHER" id="PTHR46825:SF9">
    <property type="entry name" value="BETA-LACTAMASE-RELATED DOMAIN-CONTAINING PROTEIN"/>
    <property type="match status" value="1"/>
</dbReference>
<gene>
    <name evidence="4" type="ORF">Pla133_00390</name>
</gene>
<feature type="chain" id="PRO_5021804425" evidence="2">
    <location>
        <begin position="18"/>
        <end position="441"/>
    </location>
</feature>
<dbReference type="EMBL" id="CP036287">
    <property type="protein sequence ID" value="QDU64977.1"/>
    <property type="molecule type" value="Genomic_DNA"/>
</dbReference>
<evidence type="ECO:0000256" key="1">
    <source>
        <dbReference type="SAM" id="MobiDB-lite"/>
    </source>
</evidence>